<dbReference type="Pfam" id="PF01547">
    <property type="entry name" value="SBP_bac_1"/>
    <property type="match status" value="1"/>
</dbReference>
<dbReference type="PANTHER" id="PTHR43649:SF28">
    <property type="entry name" value="BINDING PROTEIN COMPONENT OF ABC SUGAR TRANSPORTER-RELATED"/>
    <property type="match status" value="1"/>
</dbReference>
<evidence type="ECO:0000256" key="3">
    <source>
        <dbReference type="ARBA" id="ARBA00022448"/>
    </source>
</evidence>
<proteinExistence type="inferred from homology"/>
<evidence type="ECO:0000313" key="8">
    <source>
        <dbReference type="EMBL" id="MBO8450814.1"/>
    </source>
</evidence>
<dbReference type="InterPro" id="IPR006059">
    <property type="entry name" value="SBP"/>
</dbReference>
<dbReference type="Proteomes" id="UP000823616">
    <property type="component" value="Unassembled WGS sequence"/>
</dbReference>
<dbReference type="InterPro" id="IPR006061">
    <property type="entry name" value="SBP_1_CS"/>
</dbReference>
<evidence type="ECO:0000256" key="1">
    <source>
        <dbReference type="ARBA" id="ARBA00004418"/>
    </source>
</evidence>
<evidence type="ECO:0000256" key="5">
    <source>
        <dbReference type="ARBA" id="ARBA00049629"/>
    </source>
</evidence>
<protein>
    <recommendedName>
        <fullName evidence="6">Probable sugar-binding periplasmic protein</fullName>
    </recommendedName>
</protein>
<dbReference type="GO" id="GO:0055085">
    <property type="term" value="P:transmembrane transport"/>
    <property type="evidence" value="ECO:0007669"/>
    <property type="project" value="InterPro"/>
</dbReference>
<keyword evidence="3" id="KW-0813">Transport</keyword>
<gene>
    <name evidence="8" type="ORF">IAA96_06880</name>
</gene>
<feature type="chain" id="PRO_5038964573" description="Probable sugar-binding periplasmic protein" evidence="7">
    <location>
        <begin position="22"/>
        <end position="408"/>
    </location>
</feature>
<organism evidence="8 9">
    <name type="scientific">Candidatus Avitreponema avistercoris</name>
    <dbReference type="NCBI Taxonomy" id="2840705"/>
    <lineage>
        <taxon>Bacteria</taxon>
        <taxon>Pseudomonadati</taxon>
        <taxon>Spirochaetota</taxon>
        <taxon>Spirochaetia</taxon>
        <taxon>Spirochaetales</taxon>
        <taxon>Candidatus Avitreponema</taxon>
    </lineage>
</organism>
<dbReference type="InterPro" id="IPR050490">
    <property type="entry name" value="Bact_solute-bd_prot1"/>
</dbReference>
<reference evidence="8" key="2">
    <citation type="journal article" date="2021" name="PeerJ">
        <title>Extensive microbial diversity within the chicken gut microbiome revealed by metagenomics and culture.</title>
        <authorList>
            <person name="Gilroy R."/>
            <person name="Ravi A."/>
            <person name="Getino M."/>
            <person name="Pursley I."/>
            <person name="Horton D.L."/>
            <person name="Alikhan N.F."/>
            <person name="Baker D."/>
            <person name="Gharbi K."/>
            <person name="Hall N."/>
            <person name="Watson M."/>
            <person name="Adriaenssens E.M."/>
            <person name="Foster-Nyarko E."/>
            <person name="Jarju S."/>
            <person name="Secka A."/>
            <person name="Antonio M."/>
            <person name="Oren A."/>
            <person name="Chaudhuri R.R."/>
            <person name="La Ragione R."/>
            <person name="Hildebrand F."/>
            <person name="Pallen M.J."/>
        </authorList>
    </citation>
    <scope>NUCLEOTIDE SEQUENCE</scope>
    <source>
        <strain evidence="8">B3-4054</strain>
    </source>
</reference>
<evidence type="ECO:0000256" key="4">
    <source>
        <dbReference type="ARBA" id="ARBA00022729"/>
    </source>
</evidence>
<dbReference type="PROSITE" id="PS01037">
    <property type="entry name" value="SBP_BACTERIAL_1"/>
    <property type="match status" value="1"/>
</dbReference>
<comment type="subcellular location">
    <subcellularLocation>
        <location evidence="1">Periplasm</location>
    </subcellularLocation>
</comment>
<dbReference type="GO" id="GO:0042597">
    <property type="term" value="C:periplasmic space"/>
    <property type="evidence" value="ECO:0007669"/>
    <property type="project" value="UniProtKB-SubCell"/>
</dbReference>
<evidence type="ECO:0000256" key="7">
    <source>
        <dbReference type="SAM" id="SignalP"/>
    </source>
</evidence>
<reference evidence="8" key="1">
    <citation type="submission" date="2020-10" db="EMBL/GenBank/DDBJ databases">
        <authorList>
            <person name="Gilroy R."/>
        </authorList>
    </citation>
    <scope>NUCLEOTIDE SEQUENCE</scope>
    <source>
        <strain evidence="8">B3-4054</strain>
    </source>
</reference>
<sequence length="408" mass="44738">MKKITAVVCVLLALSLLPVFAGGGADSGKKVLTMGSWRADDVEQMNRLLAEYQKVAPDVEIQFKPTNPADYNATLRLQLDSGTGPDLMYARSYETGQELFNAGFFADCTDIPGLMENFTASNLAPWQMPDGRMFAVPFAAVSHAVYYNKDVFEKEGLSVPSTWEEFLALCDTLQSRGYTVLANGLADEWDILECFFLGMLPNFIGGASERVKYETGEKALNDENFVAAYQAIADVAQYCPDGFEALTYNDSQILFNTQKAVMFVDGSWTAGVYDGAPFEWGVFAIPAPAGRQTAVCFHPDMAITMNAATKYPEEARAFLQWLCTEEGATIASQNLPVGYFPMINFPIELADPHANEFLSLNQGKETDARFVWPALMDLYAPMNQAVISLMKGQITAQEAADTVAAAKN</sequence>
<dbReference type="SUPFAM" id="SSF53850">
    <property type="entry name" value="Periplasmic binding protein-like II"/>
    <property type="match status" value="1"/>
</dbReference>
<dbReference type="AlphaFoldDB" id="A0A9D9ENN9"/>
<keyword evidence="4 7" id="KW-0732">Signal</keyword>
<feature type="signal peptide" evidence="7">
    <location>
        <begin position="1"/>
        <end position="21"/>
    </location>
</feature>
<accession>A0A9D9ENN9</accession>
<evidence type="ECO:0000256" key="6">
    <source>
        <dbReference type="ARBA" id="ARBA00049753"/>
    </source>
</evidence>
<comment type="similarity">
    <text evidence="2">Belongs to the bacterial solute-binding protein 1 family.</text>
</comment>
<name>A0A9D9ENN9_9SPIR</name>
<dbReference type="EMBL" id="JADIMS010000128">
    <property type="protein sequence ID" value="MBO8450814.1"/>
    <property type="molecule type" value="Genomic_DNA"/>
</dbReference>
<evidence type="ECO:0000313" key="9">
    <source>
        <dbReference type="Proteomes" id="UP000823616"/>
    </source>
</evidence>
<dbReference type="PANTHER" id="PTHR43649">
    <property type="entry name" value="ARABINOSE-BINDING PROTEIN-RELATED"/>
    <property type="match status" value="1"/>
</dbReference>
<dbReference type="Gene3D" id="3.40.190.10">
    <property type="entry name" value="Periplasmic binding protein-like II"/>
    <property type="match status" value="1"/>
</dbReference>
<comment type="caution">
    <text evidence="8">The sequence shown here is derived from an EMBL/GenBank/DDBJ whole genome shotgun (WGS) entry which is preliminary data.</text>
</comment>
<evidence type="ECO:0000256" key="2">
    <source>
        <dbReference type="ARBA" id="ARBA00008520"/>
    </source>
</evidence>
<comment type="function">
    <text evidence="5">Part of a binding-protein-dependent transport system for a sugar.</text>
</comment>